<organism evidence="5 6">
    <name type="scientific">Austropuccinia psidii MF-1</name>
    <dbReference type="NCBI Taxonomy" id="1389203"/>
    <lineage>
        <taxon>Eukaryota</taxon>
        <taxon>Fungi</taxon>
        <taxon>Dikarya</taxon>
        <taxon>Basidiomycota</taxon>
        <taxon>Pucciniomycotina</taxon>
        <taxon>Pucciniomycetes</taxon>
        <taxon>Pucciniales</taxon>
        <taxon>Sphaerophragmiaceae</taxon>
        <taxon>Austropuccinia</taxon>
    </lineage>
</organism>
<dbReference type="GO" id="GO:0006397">
    <property type="term" value="P:mRNA processing"/>
    <property type="evidence" value="ECO:0007669"/>
    <property type="project" value="UniProtKB-KW"/>
</dbReference>
<dbReference type="Proteomes" id="UP000765509">
    <property type="component" value="Unassembled WGS sequence"/>
</dbReference>
<feature type="compositionally biased region" description="Pro residues" evidence="3">
    <location>
        <begin position="362"/>
        <end position="371"/>
    </location>
</feature>
<feature type="non-terminal residue" evidence="5">
    <location>
        <position position="657"/>
    </location>
</feature>
<dbReference type="AlphaFoldDB" id="A0A9Q3FAZ1"/>
<dbReference type="GO" id="GO:0003676">
    <property type="term" value="F:nucleic acid binding"/>
    <property type="evidence" value="ECO:0007669"/>
    <property type="project" value="InterPro"/>
</dbReference>
<evidence type="ECO:0000256" key="1">
    <source>
        <dbReference type="ARBA" id="ARBA00022664"/>
    </source>
</evidence>
<name>A0A9Q3FAZ1_9BASI</name>
<dbReference type="InterPro" id="IPR001878">
    <property type="entry name" value="Znf_CCHC"/>
</dbReference>
<dbReference type="SUPFAM" id="SSF57756">
    <property type="entry name" value="Retrovirus zinc finger-like domains"/>
    <property type="match status" value="1"/>
</dbReference>
<accession>A0A9Q3FAZ1</accession>
<proteinExistence type="predicted"/>
<dbReference type="GO" id="GO:0008270">
    <property type="term" value="F:zinc ion binding"/>
    <property type="evidence" value="ECO:0007669"/>
    <property type="project" value="UniProtKB-KW"/>
</dbReference>
<evidence type="ECO:0000313" key="6">
    <source>
        <dbReference type="Proteomes" id="UP000765509"/>
    </source>
</evidence>
<dbReference type="PROSITE" id="PS50158">
    <property type="entry name" value="ZF_CCHC"/>
    <property type="match status" value="1"/>
</dbReference>
<keyword evidence="1" id="KW-0507">mRNA processing</keyword>
<keyword evidence="2" id="KW-0863">Zinc-finger</keyword>
<protein>
    <recommendedName>
        <fullName evidence="4">CCHC-type domain-containing protein</fullName>
    </recommendedName>
</protein>
<keyword evidence="6" id="KW-1185">Reference proteome</keyword>
<reference evidence="5" key="1">
    <citation type="submission" date="2021-03" db="EMBL/GenBank/DDBJ databases">
        <title>Draft genome sequence of rust myrtle Austropuccinia psidii MF-1, a brazilian biotype.</title>
        <authorList>
            <person name="Quecine M.C."/>
            <person name="Pachon D.M.R."/>
            <person name="Bonatelli M.L."/>
            <person name="Correr F.H."/>
            <person name="Franceschini L.M."/>
            <person name="Leite T.F."/>
            <person name="Margarido G.R.A."/>
            <person name="Almeida C.A."/>
            <person name="Ferrarezi J.A."/>
            <person name="Labate C.A."/>
        </authorList>
    </citation>
    <scope>NUCLEOTIDE SEQUENCE</scope>
    <source>
        <strain evidence="5">MF-1</strain>
    </source>
</reference>
<evidence type="ECO:0000256" key="2">
    <source>
        <dbReference type="PROSITE-ProRule" id="PRU00047"/>
    </source>
</evidence>
<evidence type="ECO:0000256" key="3">
    <source>
        <dbReference type="SAM" id="MobiDB-lite"/>
    </source>
</evidence>
<dbReference type="EMBL" id="AVOT02041452">
    <property type="protein sequence ID" value="MBW0536793.1"/>
    <property type="molecule type" value="Genomic_DNA"/>
</dbReference>
<gene>
    <name evidence="5" type="ORF">O181_076508</name>
</gene>
<sequence>MSGSTRSRKAAADADTKPLSHEEVYSLLNSLRSEVSSLKSARNSDAAEMQLLRLALSTPPPTLSPYPQNQRAVSSEYDRFMQEPYRAADQSNHLLNDGLNFAEWVAGLNRVLCIVFHSELSVDDNPSLLENRSPQENRAISHFINAIIPPDFALCIGVIPACTSSKDFFNAIKAKCCPGNRFQKLKVVRDLLSVLIENGAGQPQSNTTIILTLRRAFAMFKKLGVHTNKLEGLLAQAVCHAPPNVGQVAFDQLVTAAILAKGNEKPSLTFVGQVIMNASQRNVDSGQRPLPFVYHMSDPLAPTMQLPRPHSPFFSKPADQPSDVRRPPQHLVNRFGGSCFNCGPAGHWRADCPATKGFANPNPWPPSPGPSCPIRQGTPERRSQAQPTSHYQRERVSQVKFVECNAADRVLIDTGASIHLSGSHHFATSMQDIPPFRIFFCDSNSSVNISQMTTLKLPVKNGFVIICNVSFSQKISGTILSVGRLCRAGVMPLFNGLSLSLLVSKVLVTTTFANDCWWLDIVPREETSWSAAASSSHCLLEMNPISLPTSVSLSARRWHKCLGHACNKFVISFLKQHVPSFDLKSWQFTYSSAAFLHNRLPNSWCLNSSPHQELFGTAPSIATLYPFGADAIMHIPAVNQLHKLAPRGIKCKLLKPL</sequence>
<feature type="region of interest" description="Disordered" evidence="3">
    <location>
        <begin position="359"/>
        <end position="393"/>
    </location>
</feature>
<feature type="domain" description="CCHC-type" evidence="4">
    <location>
        <begin position="339"/>
        <end position="353"/>
    </location>
</feature>
<evidence type="ECO:0000259" key="4">
    <source>
        <dbReference type="PROSITE" id="PS50158"/>
    </source>
</evidence>
<keyword evidence="2" id="KW-0862">Zinc</keyword>
<comment type="caution">
    <text evidence="5">The sequence shown here is derived from an EMBL/GenBank/DDBJ whole genome shotgun (WGS) entry which is preliminary data.</text>
</comment>
<evidence type="ECO:0000313" key="5">
    <source>
        <dbReference type="EMBL" id="MBW0536793.1"/>
    </source>
</evidence>
<dbReference type="SMART" id="SM00343">
    <property type="entry name" value="ZnF_C2HC"/>
    <property type="match status" value="1"/>
</dbReference>
<dbReference type="Pfam" id="PF00098">
    <property type="entry name" value="zf-CCHC"/>
    <property type="match status" value="1"/>
</dbReference>
<dbReference type="OrthoDB" id="2505547at2759"/>
<keyword evidence="2" id="KW-0479">Metal-binding</keyword>
<dbReference type="InterPro" id="IPR036875">
    <property type="entry name" value="Znf_CCHC_sf"/>
</dbReference>